<dbReference type="Proteomes" id="UP000801492">
    <property type="component" value="Unassembled WGS sequence"/>
</dbReference>
<protein>
    <recommendedName>
        <fullName evidence="12">Innexin</fullName>
    </recommendedName>
</protein>
<keyword evidence="8 12" id="KW-1133">Transmembrane helix</keyword>
<comment type="caution">
    <text evidence="12">Lacks conserved residue(s) required for the propagation of feature annotation.</text>
</comment>
<name>A0A8K0G4N6_IGNLU</name>
<dbReference type="EMBL" id="VTPC01078490">
    <property type="protein sequence ID" value="KAF2888297.1"/>
    <property type="molecule type" value="Genomic_DNA"/>
</dbReference>
<keyword evidence="14" id="KW-1185">Reference proteome</keyword>
<dbReference type="OrthoDB" id="6761921at2759"/>
<dbReference type="GO" id="GO:0005921">
    <property type="term" value="C:gap junction"/>
    <property type="evidence" value="ECO:0007669"/>
    <property type="project" value="UniProtKB-SubCell"/>
</dbReference>
<dbReference type="GO" id="GO:0005243">
    <property type="term" value="F:gap junction channel activity"/>
    <property type="evidence" value="ECO:0007669"/>
    <property type="project" value="TreeGrafter"/>
</dbReference>
<keyword evidence="6" id="KW-0303">Gap junction</keyword>
<evidence type="ECO:0000256" key="2">
    <source>
        <dbReference type="ARBA" id="ARBA00004651"/>
    </source>
</evidence>
<dbReference type="PANTHER" id="PTHR11893">
    <property type="entry name" value="INNEXIN"/>
    <property type="match status" value="1"/>
</dbReference>
<evidence type="ECO:0000256" key="6">
    <source>
        <dbReference type="ARBA" id="ARBA00022868"/>
    </source>
</evidence>
<evidence type="ECO:0000313" key="13">
    <source>
        <dbReference type="EMBL" id="KAF2888297.1"/>
    </source>
</evidence>
<comment type="function">
    <text evidence="12">Structural component of the gap junctions.</text>
</comment>
<keyword evidence="9 12" id="KW-0406">Ion transport</keyword>
<evidence type="ECO:0000256" key="9">
    <source>
        <dbReference type="ARBA" id="ARBA00023065"/>
    </source>
</evidence>
<evidence type="ECO:0000256" key="7">
    <source>
        <dbReference type="ARBA" id="ARBA00022949"/>
    </source>
</evidence>
<keyword evidence="4" id="KW-1003">Cell membrane</keyword>
<evidence type="ECO:0000313" key="14">
    <source>
        <dbReference type="Proteomes" id="UP000801492"/>
    </source>
</evidence>
<dbReference type="GO" id="GO:0034220">
    <property type="term" value="P:monoatomic ion transmembrane transport"/>
    <property type="evidence" value="ECO:0007669"/>
    <property type="project" value="UniProtKB-KW"/>
</dbReference>
<comment type="similarity">
    <text evidence="12">Belongs to the pannexin family.</text>
</comment>
<evidence type="ECO:0000256" key="3">
    <source>
        <dbReference type="ARBA" id="ARBA00022448"/>
    </source>
</evidence>
<comment type="subcellular location">
    <subcellularLocation>
        <location evidence="1">Cell junction</location>
        <location evidence="1">Gap junction</location>
    </subcellularLocation>
    <subcellularLocation>
        <location evidence="2 12">Cell membrane</location>
        <topology evidence="2 12">Multi-pass membrane protein</topology>
    </subcellularLocation>
</comment>
<evidence type="ECO:0000256" key="10">
    <source>
        <dbReference type="ARBA" id="ARBA00023136"/>
    </source>
</evidence>
<evidence type="ECO:0000256" key="8">
    <source>
        <dbReference type="ARBA" id="ARBA00022989"/>
    </source>
</evidence>
<keyword evidence="7" id="KW-0965">Cell junction</keyword>
<dbReference type="PANTHER" id="PTHR11893:SF40">
    <property type="entry name" value="INNEXIN SHAKING-B"/>
    <property type="match status" value="1"/>
</dbReference>
<evidence type="ECO:0000256" key="4">
    <source>
        <dbReference type="ARBA" id="ARBA00022475"/>
    </source>
</evidence>
<keyword evidence="5 12" id="KW-0812">Transmembrane</keyword>
<dbReference type="InterPro" id="IPR000990">
    <property type="entry name" value="Innexin"/>
</dbReference>
<feature type="transmembrane region" description="Helical" evidence="12">
    <location>
        <begin position="24"/>
        <end position="45"/>
    </location>
</feature>
<proteinExistence type="inferred from homology"/>
<evidence type="ECO:0000256" key="11">
    <source>
        <dbReference type="ARBA" id="ARBA00023303"/>
    </source>
</evidence>
<dbReference type="AlphaFoldDB" id="A0A8K0G4N6"/>
<dbReference type="PROSITE" id="PS51013">
    <property type="entry name" value="PANNEXIN"/>
    <property type="match status" value="1"/>
</dbReference>
<sequence>MFGSSWMNNFSRLFRIGKLRNDDIIFRLATSLTSGVILCAISILLTSKIWGDNITCMVGTSFKDKFLDTYCWVHSTYSVDVAFKKKVGRDTIYPGIMNSRNRENSKRYHKYYQWTPFVLLCQ</sequence>
<evidence type="ECO:0000256" key="5">
    <source>
        <dbReference type="ARBA" id="ARBA00022692"/>
    </source>
</evidence>
<feature type="non-terminal residue" evidence="13">
    <location>
        <position position="1"/>
    </location>
</feature>
<dbReference type="GO" id="GO:0005886">
    <property type="term" value="C:plasma membrane"/>
    <property type="evidence" value="ECO:0007669"/>
    <property type="project" value="UniProtKB-SubCell"/>
</dbReference>
<dbReference type="Pfam" id="PF00876">
    <property type="entry name" value="Innexin"/>
    <property type="match status" value="1"/>
</dbReference>
<keyword evidence="3 12" id="KW-0813">Transport</keyword>
<accession>A0A8K0G4N6</accession>
<organism evidence="13 14">
    <name type="scientific">Ignelater luminosus</name>
    <name type="common">Cucubano</name>
    <name type="synonym">Pyrophorus luminosus</name>
    <dbReference type="NCBI Taxonomy" id="2038154"/>
    <lineage>
        <taxon>Eukaryota</taxon>
        <taxon>Metazoa</taxon>
        <taxon>Ecdysozoa</taxon>
        <taxon>Arthropoda</taxon>
        <taxon>Hexapoda</taxon>
        <taxon>Insecta</taxon>
        <taxon>Pterygota</taxon>
        <taxon>Neoptera</taxon>
        <taxon>Endopterygota</taxon>
        <taxon>Coleoptera</taxon>
        <taxon>Polyphaga</taxon>
        <taxon>Elateriformia</taxon>
        <taxon>Elateroidea</taxon>
        <taxon>Elateridae</taxon>
        <taxon>Agrypninae</taxon>
        <taxon>Pyrophorini</taxon>
        <taxon>Ignelater</taxon>
    </lineage>
</organism>
<keyword evidence="10 12" id="KW-0472">Membrane</keyword>
<gene>
    <name evidence="12" type="primary">inx</name>
    <name evidence="13" type="ORF">ILUMI_17876</name>
</gene>
<comment type="caution">
    <text evidence="13">The sequence shown here is derived from an EMBL/GenBank/DDBJ whole genome shotgun (WGS) entry which is preliminary data.</text>
</comment>
<evidence type="ECO:0000256" key="1">
    <source>
        <dbReference type="ARBA" id="ARBA00004610"/>
    </source>
</evidence>
<keyword evidence="11 12" id="KW-0407">Ion channel</keyword>
<reference evidence="13" key="1">
    <citation type="submission" date="2019-08" db="EMBL/GenBank/DDBJ databases">
        <title>The genome of the North American firefly Photinus pyralis.</title>
        <authorList>
            <consortium name="Photinus pyralis genome working group"/>
            <person name="Fallon T.R."/>
            <person name="Sander Lower S.E."/>
            <person name="Weng J.-K."/>
        </authorList>
    </citation>
    <scope>NUCLEOTIDE SEQUENCE</scope>
    <source>
        <strain evidence="13">TRF0915ILg1</strain>
        <tissue evidence="13">Whole body</tissue>
    </source>
</reference>
<evidence type="ECO:0000256" key="12">
    <source>
        <dbReference type="RuleBase" id="RU010713"/>
    </source>
</evidence>